<dbReference type="PANTHER" id="PTHR44809:SF1">
    <property type="entry name" value="PROTEIN O-MANNOSYL-TRANSFERASE TMTC1"/>
    <property type="match status" value="1"/>
</dbReference>
<comment type="pathway">
    <text evidence="4">Protein modification; protein glycosylation.</text>
</comment>
<dbReference type="Gene3D" id="1.25.40.10">
    <property type="entry name" value="Tetratricopeptide repeat domain"/>
    <property type="match status" value="2"/>
</dbReference>
<comment type="catalytic activity">
    <reaction evidence="15">
        <text>a di-trans,poly-cis-dolichyl beta-D-mannosyl phosphate + L-seryl-[protein] = 3-O-(alpha-D-mannosyl)-L-seryl-[protein] + a di-trans,poly-cis-dolichyl phosphate + H(+)</text>
        <dbReference type="Rhea" id="RHEA:17377"/>
        <dbReference type="Rhea" id="RHEA-COMP:9863"/>
        <dbReference type="Rhea" id="RHEA-COMP:13546"/>
        <dbReference type="Rhea" id="RHEA-COMP:19498"/>
        <dbReference type="Rhea" id="RHEA-COMP:19501"/>
        <dbReference type="ChEBI" id="CHEBI:15378"/>
        <dbReference type="ChEBI" id="CHEBI:29999"/>
        <dbReference type="ChEBI" id="CHEBI:57683"/>
        <dbReference type="ChEBI" id="CHEBI:58211"/>
        <dbReference type="ChEBI" id="CHEBI:137321"/>
        <dbReference type="EC" id="2.4.1.109"/>
    </reaction>
</comment>
<dbReference type="OrthoDB" id="1658288at2759"/>
<dbReference type="GO" id="GO:0005783">
    <property type="term" value="C:endoplasmic reticulum"/>
    <property type="evidence" value="ECO:0007669"/>
    <property type="project" value="UniProtKB-SubCell"/>
</dbReference>
<evidence type="ECO:0000256" key="14">
    <source>
        <dbReference type="ARBA" id="ARBA00045085"/>
    </source>
</evidence>
<feature type="transmembrane region" description="Helical" evidence="17">
    <location>
        <begin position="58"/>
        <end position="76"/>
    </location>
</feature>
<comment type="catalytic activity">
    <reaction evidence="14">
        <text>a di-trans,poly-cis-dolichyl beta-D-mannosyl phosphate + L-threonyl-[protein] = 3-O-(alpha-D-mannosyl)-L-threonyl-[protein] + a di-trans,poly-cis-dolichyl phosphate + H(+)</text>
        <dbReference type="Rhea" id="RHEA:53396"/>
        <dbReference type="Rhea" id="RHEA-COMP:11060"/>
        <dbReference type="Rhea" id="RHEA-COMP:13547"/>
        <dbReference type="Rhea" id="RHEA-COMP:19498"/>
        <dbReference type="Rhea" id="RHEA-COMP:19501"/>
        <dbReference type="ChEBI" id="CHEBI:15378"/>
        <dbReference type="ChEBI" id="CHEBI:30013"/>
        <dbReference type="ChEBI" id="CHEBI:57683"/>
        <dbReference type="ChEBI" id="CHEBI:58211"/>
        <dbReference type="ChEBI" id="CHEBI:137323"/>
        <dbReference type="EC" id="2.4.1.109"/>
    </reaction>
</comment>
<dbReference type="EMBL" id="LJIJ01000244">
    <property type="protein sequence ID" value="ODM99945.1"/>
    <property type="molecule type" value="Genomic_DNA"/>
</dbReference>
<keyword evidence="11" id="KW-0256">Endoplasmic reticulum</keyword>
<evidence type="ECO:0000256" key="8">
    <source>
        <dbReference type="ARBA" id="ARBA00022692"/>
    </source>
</evidence>
<dbReference type="SUPFAM" id="SSF48452">
    <property type="entry name" value="TPR-like"/>
    <property type="match status" value="1"/>
</dbReference>
<dbReference type="UniPathway" id="UPA00378"/>
<dbReference type="GO" id="GO:0016020">
    <property type="term" value="C:membrane"/>
    <property type="evidence" value="ECO:0007669"/>
    <property type="project" value="UniProtKB-SubCell"/>
</dbReference>
<keyword evidence="8 17" id="KW-0812">Transmembrane</keyword>
<dbReference type="PROSITE" id="PS50005">
    <property type="entry name" value="TPR"/>
    <property type="match status" value="1"/>
</dbReference>
<proteinExistence type="inferred from homology"/>
<sequence length="298" mass="34187">MDGKCQRKNGMTNGSNKHLIISTALAMGAMLSKEHGITVLGINFVWDVFLHRHHFIRFRTFAYLPVFNFWLLLAPVSLNYDWQMGSIPLISSWMDIRMLFCLIFYTFLVASCTYSLCKGETRRDVVVALTFLIIPFIPASNLLFRVGFVVAERILYIPSLLVGAGAERIMRLKQKSLQVNLTKIFFILLLATFAYKTWIRNEDWRSRESLFTSGLKTLPHNAKMHYNYANLQKDLGNTAQAVEHYRNALSLWPHHASAHNNLGTLLNDSAEAENHFQEALRINPLHAHAFFNLANLKQ</sequence>
<organism evidence="19 20">
    <name type="scientific">Orchesella cincta</name>
    <name type="common">Springtail</name>
    <name type="synonym">Podura cincta</name>
    <dbReference type="NCBI Taxonomy" id="48709"/>
    <lineage>
        <taxon>Eukaryota</taxon>
        <taxon>Metazoa</taxon>
        <taxon>Ecdysozoa</taxon>
        <taxon>Arthropoda</taxon>
        <taxon>Hexapoda</taxon>
        <taxon>Collembola</taxon>
        <taxon>Entomobryomorpha</taxon>
        <taxon>Entomobryoidea</taxon>
        <taxon>Orchesellidae</taxon>
        <taxon>Orchesellinae</taxon>
        <taxon>Orchesella</taxon>
    </lineage>
</organism>
<keyword evidence="13 17" id="KW-0472">Membrane</keyword>
<comment type="subcellular location">
    <subcellularLocation>
        <location evidence="3">Endoplasmic reticulum</location>
    </subcellularLocation>
    <subcellularLocation>
        <location evidence="2">Membrane</location>
        <topology evidence="2">Multi-pass membrane protein</topology>
    </subcellularLocation>
</comment>
<dbReference type="InterPro" id="IPR019734">
    <property type="entry name" value="TPR_rpt"/>
</dbReference>
<evidence type="ECO:0000256" key="4">
    <source>
        <dbReference type="ARBA" id="ARBA00004922"/>
    </source>
</evidence>
<protein>
    <recommendedName>
        <fullName evidence="6">dolichyl-phosphate-mannose--protein mannosyltransferase</fullName>
        <ecNumber evidence="6">2.4.1.109</ecNumber>
    </recommendedName>
</protein>
<feature type="repeat" description="TPR" evidence="16">
    <location>
        <begin position="222"/>
        <end position="255"/>
    </location>
</feature>
<evidence type="ECO:0000256" key="9">
    <source>
        <dbReference type="ARBA" id="ARBA00022737"/>
    </source>
</evidence>
<dbReference type="Pfam" id="PF13424">
    <property type="entry name" value="TPR_12"/>
    <property type="match status" value="1"/>
</dbReference>
<dbReference type="PANTHER" id="PTHR44809">
    <property type="match status" value="1"/>
</dbReference>
<feature type="transmembrane region" description="Helical" evidence="17">
    <location>
        <begin position="124"/>
        <end position="144"/>
    </location>
</feature>
<reference evidence="19 20" key="1">
    <citation type="journal article" date="2016" name="Genome Biol. Evol.">
        <title>Gene Family Evolution Reflects Adaptation to Soil Environmental Stressors in the Genome of the Collembolan Orchesella cincta.</title>
        <authorList>
            <person name="Faddeeva-Vakhrusheva A."/>
            <person name="Derks M.F."/>
            <person name="Anvar S.Y."/>
            <person name="Agamennone V."/>
            <person name="Suring W."/>
            <person name="Smit S."/>
            <person name="van Straalen N.M."/>
            <person name="Roelofs D."/>
        </authorList>
    </citation>
    <scope>NUCLEOTIDE SEQUENCE [LARGE SCALE GENOMIC DNA]</scope>
    <source>
        <tissue evidence="19">Mixed pool</tissue>
    </source>
</reference>
<evidence type="ECO:0000256" key="11">
    <source>
        <dbReference type="ARBA" id="ARBA00022824"/>
    </source>
</evidence>
<evidence type="ECO:0000256" key="10">
    <source>
        <dbReference type="ARBA" id="ARBA00022803"/>
    </source>
</evidence>
<evidence type="ECO:0000256" key="15">
    <source>
        <dbReference type="ARBA" id="ARBA00045102"/>
    </source>
</evidence>
<evidence type="ECO:0000313" key="20">
    <source>
        <dbReference type="Proteomes" id="UP000094527"/>
    </source>
</evidence>
<dbReference type="SMART" id="SM00028">
    <property type="entry name" value="TPR"/>
    <property type="match status" value="2"/>
</dbReference>
<feature type="transmembrane region" description="Helical" evidence="17">
    <location>
        <begin position="181"/>
        <end position="199"/>
    </location>
</feature>
<dbReference type="InterPro" id="IPR011990">
    <property type="entry name" value="TPR-like_helical_dom_sf"/>
</dbReference>
<evidence type="ECO:0000256" key="17">
    <source>
        <dbReference type="SAM" id="Phobius"/>
    </source>
</evidence>
<evidence type="ECO:0000256" key="3">
    <source>
        <dbReference type="ARBA" id="ARBA00004240"/>
    </source>
</evidence>
<gene>
    <name evidence="19" type="ORF">Ocin01_06728</name>
</gene>
<feature type="transmembrane region" description="Helical" evidence="17">
    <location>
        <begin position="96"/>
        <end position="117"/>
    </location>
</feature>
<evidence type="ECO:0000256" key="6">
    <source>
        <dbReference type="ARBA" id="ARBA00012839"/>
    </source>
</evidence>
<dbReference type="STRING" id="48709.A0A1D2N4S9"/>
<name>A0A1D2N4S9_ORCCI</name>
<dbReference type="AlphaFoldDB" id="A0A1D2N4S9"/>
<keyword evidence="12 17" id="KW-1133">Transmembrane helix</keyword>
<dbReference type="OMA" id="CRITHRC"/>
<evidence type="ECO:0000256" key="1">
    <source>
        <dbReference type="ARBA" id="ARBA00003582"/>
    </source>
</evidence>
<dbReference type="Proteomes" id="UP000094527">
    <property type="component" value="Unassembled WGS sequence"/>
</dbReference>
<keyword evidence="10 16" id="KW-0802">TPR repeat</keyword>
<dbReference type="GO" id="GO:0004169">
    <property type="term" value="F:dolichyl-phosphate-mannose-protein mannosyltransferase activity"/>
    <property type="evidence" value="ECO:0007669"/>
    <property type="project" value="UniProtKB-EC"/>
</dbReference>
<dbReference type="Pfam" id="PF08409">
    <property type="entry name" value="TMTC_DUF1736"/>
    <property type="match status" value="1"/>
</dbReference>
<keyword evidence="7" id="KW-0808">Transferase</keyword>
<evidence type="ECO:0000256" key="7">
    <source>
        <dbReference type="ARBA" id="ARBA00022679"/>
    </source>
</evidence>
<dbReference type="InterPro" id="IPR052943">
    <property type="entry name" value="TMTC_O-mannosyl-trnsfr"/>
</dbReference>
<comment type="similarity">
    <text evidence="5">Belongs to the TMTC family.</text>
</comment>
<evidence type="ECO:0000256" key="13">
    <source>
        <dbReference type="ARBA" id="ARBA00023136"/>
    </source>
</evidence>
<evidence type="ECO:0000256" key="12">
    <source>
        <dbReference type="ARBA" id="ARBA00022989"/>
    </source>
</evidence>
<evidence type="ECO:0000256" key="5">
    <source>
        <dbReference type="ARBA" id="ARBA00007882"/>
    </source>
</evidence>
<dbReference type="InterPro" id="IPR013618">
    <property type="entry name" value="TMTC_DUF1736"/>
</dbReference>
<dbReference type="EC" id="2.4.1.109" evidence="6"/>
<comment type="function">
    <text evidence="1">Transfers mannosyl residues to the hydroxyl group of serine or threonine residues.</text>
</comment>
<keyword evidence="20" id="KW-1185">Reference proteome</keyword>
<accession>A0A1D2N4S9</accession>
<evidence type="ECO:0000259" key="18">
    <source>
        <dbReference type="Pfam" id="PF08409"/>
    </source>
</evidence>
<keyword evidence="9" id="KW-0677">Repeat</keyword>
<evidence type="ECO:0000313" key="19">
    <source>
        <dbReference type="EMBL" id="ODM99945.1"/>
    </source>
</evidence>
<evidence type="ECO:0000256" key="16">
    <source>
        <dbReference type="PROSITE-ProRule" id="PRU00339"/>
    </source>
</evidence>
<evidence type="ECO:0000256" key="2">
    <source>
        <dbReference type="ARBA" id="ARBA00004141"/>
    </source>
</evidence>
<comment type="caution">
    <text evidence="19">The sequence shown here is derived from an EMBL/GenBank/DDBJ whole genome shotgun (WGS) entry which is preliminary data.</text>
</comment>
<feature type="domain" description="DUF1736" evidence="18">
    <location>
        <begin position="52"/>
        <end position="109"/>
    </location>
</feature>